<evidence type="ECO:0000256" key="1">
    <source>
        <dbReference type="SAM" id="MobiDB-lite"/>
    </source>
</evidence>
<reference evidence="2" key="1">
    <citation type="submission" date="2022-06" db="EMBL/GenBank/DDBJ databases">
        <title>Complete genome sequences of two strains of the flax pathogen Septoria linicola.</title>
        <authorList>
            <person name="Lapalu N."/>
            <person name="Simon A."/>
            <person name="Demenou B."/>
            <person name="Paumier D."/>
            <person name="Guillot M.-P."/>
            <person name="Gout L."/>
            <person name="Valade R."/>
        </authorList>
    </citation>
    <scope>NUCLEOTIDE SEQUENCE</scope>
    <source>
        <strain evidence="2">SE15195</strain>
    </source>
</reference>
<dbReference type="AlphaFoldDB" id="A0A9Q9EL48"/>
<organism evidence="2 3">
    <name type="scientific">Septoria linicola</name>
    <dbReference type="NCBI Taxonomy" id="215465"/>
    <lineage>
        <taxon>Eukaryota</taxon>
        <taxon>Fungi</taxon>
        <taxon>Dikarya</taxon>
        <taxon>Ascomycota</taxon>
        <taxon>Pezizomycotina</taxon>
        <taxon>Dothideomycetes</taxon>
        <taxon>Dothideomycetidae</taxon>
        <taxon>Mycosphaerellales</taxon>
        <taxon>Mycosphaerellaceae</taxon>
        <taxon>Septoria</taxon>
    </lineage>
</organism>
<name>A0A9Q9EL48_9PEZI</name>
<dbReference type="EMBL" id="CP099422">
    <property type="protein sequence ID" value="USW53058.1"/>
    <property type="molecule type" value="Genomic_DNA"/>
</dbReference>
<protein>
    <submittedName>
        <fullName evidence="2">Uncharacterized protein</fullName>
    </submittedName>
</protein>
<keyword evidence="3" id="KW-1185">Reference proteome</keyword>
<proteinExistence type="predicted"/>
<accession>A0A9Q9EL48</accession>
<gene>
    <name evidence="2" type="ORF">Slin15195_G063770</name>
</gene>
<dbReference type="Proteomes" id="UP001056384">
    <property type="component" value="Chromosome 5"/>
</dbReference>
<sequence length="251" mass="28994">MSEEMSCRTKEFRTYAEPPKPRTESANEWYLEGSGRTVIPLLNPFFAAHRNQCLTREALGKWFIHQEWNYPEKFRYGEGNFAMPADLDRASIQPFEAEMFLTQPLMRKLRVTVVPYRSFYIHASSGVGLRIKDLLNATSNLPASHLPSVMVVGLTTHSQYNLQNIGGCRFLGYSAEQITGWDILRVFQHSTVEHEHDTPNGELPLTSNSIESWKDPTGSWNESEHPLGWLNEFERRRRMGVWVDSRWMVGL</sequence>
<evidence type="ECO:0000313" key="2">
    <source>
        <dbReference type="EMBL" id="USW53058.1"/>
    </source>
</evidence>
<evidence type="ECO:0000313" key="3">
    <source>
        <dbReference type="Proteomes" id="UP001056384"/>
    </source>
</evidence>
<feature type="region of interest" description="Disordered" evidence="1">
    <location>
        <begin position="1"/>
        <end position="23"/>
    </location>
</feature>